<proteinExistence type="predicted"/>
<comment type="caution">
    <text evidence="2">The sequence shown here is derived from an EMBL/GenBank/DDBJ whole genome shotgun (WGS) entry which is preliminary data.</text>
</comment>
<dbReference type="EMBL" id="JANPWB010000010">
    <property type="protein sequence ID" value="KAJ1134823.1"/>
    <property type="molecule type" value="Genomic_DNA"/>
</dbReference>
<feature type="non-terminal residue" evidence="2">
    <location>
        <position position="57"/>
    </location>
</feature>
<evidence type="ECO:0000313" key="2">
    <source>
        <dbReference type="EMBL" id="KAJ1134823.1"/>
    </source>
</evidence>
<feature type="non-terminal residue" evidence="2">
    <location>
        <position position="1"/>
    </location>
</feature>
<keyword evidence="3" id="KW-1185">Reference proteome</keyword>
<dbReference type="AlphaFoldDB" id="A0AAV7Q834"/>
<name>A0AAV7Q834_PLEWA</name>
<feature type="compositionally biased region" description="Polar residues" evidence="1">
    <location>
        <begin position="7"/>
        <end position="18"/>
    </location>
</feature>
<evidence type="ECO:0000313" key="3">
    <source>
        <dbReference type="Proteomes" id="UP001066276"/>
    </source>
</evidence>
<evidence type="ECO:0000256" key="1">
    <source>
        <dbReference type="SAM" id="MobiDB-lite"/>
    </source>
</evidence>
<sequence length="57" mass="6655">CPVERLTQPTKSPLTQGQADREITIIQGNTPMHKMAHTDTLTLHLHPHRTHTQRHWR</sequence>
<protein>
    <submittedName>
        <fullName evidence="2">Uncharacterized protein</fullName>
    </submittedName>
</protein>
<dbReference type="Proteomes" id="UP001066276">
    <property type="component" value="Chromosome 6"/>
</dbReference>
<reference evidence="2" key="1">
    <citation type="journal article" date="2022" name="bioRxiv">
        <title>Sequencing and chromosome-scale assembly of the giantPleurodeles waltlgenome.</title>
        <authorList>
            <person name="Brown T."/>
            <person name="Elewa A."/>
            <person name="Iarovenko S."/>
            <person name="Subramanian E."/>
            <person name="Araus A.J."/>
            <person name="Petzold A."/>
            <person name="Susuki M."/>
            <person name="Suzuki K.-i.T."/>
            <person name="Hayashi T."/>
            <person name="Toyoda A."/>
            <person name="Oliveira C."/>
            <person name="Osipova E."/>
            <person name="Leigh N.D."/>
            <person name="Simon A."/>
            <person name="Yun M.H."/>
        </authorList>
    </citation>
    <scope>NUCLEOTIDE SEQUENCE</scope>
    <source>
        <strain evidence="2">20211129_DDA</strain>
        <tissue evidence="2">Liver</tissue>
    </source>
</reference>
<feature type="region of interest" description="Disordered" evidence="1">
    <location>
        <begin position="1"/>
        <end position="20"/>
    </location>
</feature>
<organism evidence="2 3">
    <name type="scientific">Pleurodeles waltl</name>
    <name type="common">Iberian ribbed newt</name>
    <dbReference type="NCBI Taxonomy" id="8319"/>
    <lineage>
        <taxon>Eukaryota</taxon>
        <taxon>Metazoa</taxon>
        <taxon>Chordata</taxon>
        <taxon>Craniata</taxon>
        <taxon>Vertebrata</taxon>
        <taxon>Euteleostomi</taxon>
        <taxon>Amphibia</taxon>
        <taxon>Batrachia</taxon>
        <taxon>Caudata</taxon>
        <taxon>Salamandroidea</taxon>
        <taxon>Salamandridae</taxon>
        <taxon>Pleurodelinae</taxon>
        <taxon>Pleurodeles</taxon>
    </lineage>
</organism>
<gene>
    <name evidence="2" type="ORF">NDU88_001269</name>
</gene>
<accession>A0AAV7Q834</accession>